<proteinExistence type="predicted"/>
<dbReference type="Proteomes" id="UP000828390">
    <property type="component" value="Unassembled WGS sequence"/>
</dbReference>
<protein>
    <submittedName>
        <fullName evidence="1">Uncharacterized protein</fullName>
    </submittedName>
</protein>
<organism evidence="1 2">
    <name type="scientific">Dreissena polymorpha</name>
    <name type="common">Zebra mussel</name>
    <name type="synonym">Mytilus polymorpha</name>
    <dbReference type="NCBI Taxonomy" id="45954"/>
    <lineage>
        <taxon>Eukaryota</taxon>
        <taxon>Metazoa</taxon>
        <taxon>Spiralia</taxon>
        <taxon>Lophotrochozoa</taxon>
        <taxon>Mollusca</taxon>
        <taxon>Bivalvia</taxon>
        <taxon>Autobranchia</taxon>
        <taxon>Heteroconchia</taxon>
        <taxon>Euheterodonta</taxon>
        <taxon>Imparidentia</taxon>
        <taxon>Neoheterodontei</taxon>
        <taxon>Myida</taxon>
        <taxon>Dreissenoidea</taxon>
        <taxon>Dreissenidae</taxon>
        <taxon>Dreissena</taxon>
    </lineage>
</organism>
<evidence type="ECO:0000313" key="2">
    <source>
        <dbReference type="Proteomes" id="UP000828390"/>
    </source>
</evidence>
<comment type="caution">
    <text evidence="1">The sequence shown here is derived from an EMBL/GenBank/DDBJ whole genome shotgun (WGS) entry which is preliminary data.</text>
</comment>
<reference evidence="1" key="1">
    <citation type="journal article" date="2019" name="bioRxiv">
        <title>The Genome of the Zebra Mussel, Dreissena polymorpha: A Resource for Invasive Species Research.</title>
        <authorList>
            <person name="McCartney M.A."/>
            <person name="Auch B."/>
            <person name="Kono T."/>
            <person name="Mallez S."/>
            <person name="Zhang Y."/>
            <person name="Obille A."/>
            <person name="Becker A."/>
            <person name="Abrahante J.E."/>
            <person name="Garbe J."/>
            <person name="Badalamenti J.P."/>
            <person name="Herman A."/>
            <person name="Mangelson H."/>
            <person name="Liachko I."/>
            <person name="Sullivan S."/>
            <person name="Sone E.D."/>
            <person name="Koren S."/>
            <person name="Silverstein K.A.T."/>
            <person name="Beckman K.B."/>
            <person name="Gohl D.M."/>
        </authorList>
    </citation>
    <scope>NUCLEOTIDE SEQUENCE</scope>
    <source>
        <strain evidence="1">Duluth1</strain>
        <tissue evidence="1">Whole animal</tissue>
    </source>
</reference>
<dbReference type="EMBL" id="JAIWYP010000004">
    <property type="protein sequence ID" value="KAH3843372.1"/>
    <property type="molecule type" value="Genomic_DNA"/>
</dbReference>
<gene>
    <name evidence="1" type="ORF">DPMN_116887</name>
</gene>
<sequence length="51" mass="5911">MQEILHDNHTSIAISRRPISNLILPSWVAPAINFKFSPKDSIKEQEHTGWR</sequence>
<name>A0A9D4KQ95_DREPO</name>
<reference evidence="1" key="2">
    <citation type="submission" date="2020-11" db="EMBL/GenBank/DDBJ databases">
        <authorList>
            <person name="McCartney M.A."/>
            <person name="Auch B."/>
            <person name="Kono T."/>
            <person name="Mallez S."/>
            <person name="Becker A."/>
            <person name="Gohl D.M."/>
            <person name="Silverstein K.A.T."/>
            <person name="Koren S."/>
            <person name="Bechman K.B."/>
            <person name="Herman A."/>
            <person name="Abrahante J.E."/>
            <person name="Garbe J."/>
        </authorList>
    </citation>
    <scope>NUCLEOTIDE SEQUENCE</scope>
    <source>
        <strain evidence="1">Duluth1</strain>
        <tissue evidence="1">Whole animal</tissue>
    </source>
</reference>
<keyword evidence="2" id="KW-1185">Reference proteome</keyword>
<accession>A0A9D4KQ95</accession>
<dbReference type="AlphaFoldDB" id="A0A9D4KQ95"/>
<evidence type="ECO:0000313" key="1">
    <source>
        <dbReference type="EMBL" id="KAH3843372.1"/>
    </source>
</evidence>